<reference evidence="2 3" key="1">
    <citation type="journal article" date="2014" name="J Genomics">
        <title>Draft Genome Sequence of the Extremely Halophilic Phototrophic Purple Sulfur Bacterium Halorhodospira halochloris.</title>
        <authorList>
            <person name="Singh K.S."/>
            <person name="Kirksey J."/>
            <person name="Hoff W.D."/>
            <person name="Deole R."/>
        </authorList>
    </citation>
    <scope>NUCLEOTIDE SEQUENCE [LARGE SCALE GENOMIC DNA]</scope>
    <source>
        <strain evidence="2 3">A</strain>
    </source>
</reference>
<accession>W8KKU1</accession>
<dbReference type="PANTHER" id="PTHR12526">
    <property type="entry name" value="GLYCOSYLTRANSFERASE"/>
    <property type="match status" value="1"/>
</dbReference>
<dbReference type="OrthoDB" id="9802525at2"/>
<sequence length="349" mass="39285">MRVVVANTQIPFVSGGAESHADNLVQALRRGGHQAELVTLPFKWYPAEVLLDQILMARLVSLDESTGEPVDRLIGLRFPAYLIPHPNKVLWVIHQYRTAYELWDHPDFGDLFQQIGARSVRDAIAQADRQYIPEARAVFANSANVASRMRHFCDVESKPLYHPPPHAEELYCKPAEGFLFFPSRVNAIKRQSLVIRALSHCKQDVKVFFAGAFESTYIEKELKALSVELGVSHRVRWLGSITEMEKLDFYARCLGVVFPPYDEDYGYVTLEAMLASKPVVTTQDAGGPLEFVEHEVTGLVAEPEPVALAQSMDTLWSDFSRAARWGRDGREAYLSRGISWDHVVSTLLA</sequence>
<dbReference type="Pfam" id="PF00534">
    <property type="entry name" value="Glycos_transf_1"/>
    <property type="match status" value="1"/>
</dbReference>
<dbReference type="GO" id="GO:1901135">
    <property type="term" value="P:carbohydrate derivative metabolic process"/>
    <property type="evidence" value="ECO:0007669"/>
    <property type="project" value="UniProtKB-ARBA"/>
</dbReference>
<dbReference type="EMBL" id="CP007268">
    <property type="protein sequence ID" value="AHK79778.1"/>
    <property type="molecule type" value="Genomic_DNA"/>
</dbReference>
<dbReference type="SUPFAM" id="SSF53756">
    <property type="entry name" value="UDP-Glycosyltransferase/glycogen phosphorylase"/>
    <property type="match status" value="1"/>
</dbReference>
<keyword evidence="2" id="KW-0808">Transferase</keyword>
<evidence type="ECO:0000259" key="1">
    <source>
        <dbReference type="Pfam" id="PF00534"/>
    </source>
</evidence>
<dbReference type="GO" id="GO:0016757">
    <property type="term" value="F:glycosyltransferase activity"/>
    <property type="evidence" value="ECO:0007669"/>
    <property type="project" value="InterPro"/>
</dbReference>
<evidence type="ECO:0000313" key="2">
    <source>
        <dbReference type="EMBL" id="AHK79778.1"/>
    </source>
</evidence>
<dbReference type="HOGENOM" id="CLU_796569_0_0_6"/>
<proteinExistence type="predicted"/>
<gene>
    <name evidence="2" type="ORF">M911_12105</name>
</gene>
<organism evidence="2 3">
    <name type="scientific">Ectothiorhodospira haloalkaliphila</name>
    <dbReference type="NCBI Taxonomy" id="421628"/>
    <lineage>
        <taxon>Bacteria</taxon>
        <taxon>Pseudomonadati</taxon>
        <taxon>Pseudomonadota</taxon>
        <taxon>Gammaproteobacteria</taxon>
        <taxon>Chromatiales</taxon>
        <taxon>Ectothiorhodospiraceae</taxon>
        <taxon>Ectothiorhodospira</taxon>
    </lineage>
</organism>
<dbReference type="InterPro" id="IPR001296">
    <property type="entry name" value="Glyco_trans_1"/>
</dbReference>
<feature type="domain" description="Glycosyl transferase family 1" evidence="1">
    <location>
        <begin position="177"/>
        <end position="331"/>
    </location>
</feature>
<dbReference type="PANTHER" id="PTHR12526:SF635">
    <property type="entry name" value="GLYCOSYL TRANSFERASE GROUP 1"/>
    <property type="match status" value="1"/>
</dbReference>
<keyword evidence="3" id="KW-1185">Reference proteome</keyword>
<dbReference type="KEGG" id="hhc:M911_12105"/>
<dbReference type="PATRIC" id="fig|1354791.3.peg.2881"/>
<dbReference type="RefSeq" id="WP_025282265.1">
    <property type="nucleotide sequence ID" value="NZ_CP007268.1"/>
</dbReference>
<reference evidence="3" key="2">
    <citation type="submission" date="2014-02" db="EMBL/GenBank/DDBJ databases">
        <title>Draft Genome Sequence of extremely halophilic bacteria Halorhodospira halochloris.</title>
        <authorList>
            <person name="Singh K.S."/>
        </authorList>
    </citation>
    <scope>NUCLEOTIDE SEQUENCE [LARGE SCALE GENOMIC DNA]</scope>
    <source>
        <strain evidence="3">A</strain>
    </source>
</reference>
<name>W8KKU1_9GAMM</name>
<protein>
    <submittedName>
        <fullName evidence="2">Glycosyl transferase</fullName>
    </submittedName>
</protein>
<evidence type="ECO:0000313" key="3">
    <source>
        <dbReference type="Proteomes" id="UP000019442"/>
    </source>
</evidence>
<dbReference type="Proteomes" id="UP000019442">
    <property type="component" value="Chromosome"/>
</dbReference>
<dbReference type="Gene3D" id="3.40.50.2000">
    <property type="entry name" value="Glycogen Phosphorylase B"/>
    <property type="match status" value="2"/>
</dbReference>
<dbReference type="AlphaFoldDB" id="W8KKU1"/>
<dbReference type="CDD" id="cd03801">
    <property type="entry name" value="GT4_PimA-like"/>
    <property type="match status" value="1"/>
</dbReference>